<sequence length="133" mass="14805">MGRSAVDGASANGIAPTRLYCGLYYLSRSGAERAYLHGRPAVVQTGSIVFGIGSHVMLQTNTNVNRCFIDGAMGRLRELKQPTLSRERSEQELPSGVFVHFNYLSVETYARRLADRSFHPVLIQNLVRFNLTD</sequence>
<name>A0A4C1SIE8_EUMVA</name>
<gene>
    <name evidence="1" type="ORF">EVAR_70194_1</name>
</gene>
<protein>
    <submittedName>
        <fullName evidence="1">Uncharacterized protein</fullName>
    </submittedName>
</protein>
<dbReference type="AlphaFoldDB" id="A0A4C1SIE8"/>
<dbReference type="Proteomes" id="UP000299102">
    <property type="component" value="Unassembled WGS sequence"/>
</dbReference>
<keyword evidence="2" id="KW-1185">Reference proteome</keyword>
<dbReference type="EMBL" id="BGZK01003478">
    <property type="protein sequence ID" value="GBP01765.1"/>
    <property type="molecule type" value="Genomic_DNA"/>
</dbReference>
<evidence type="ECO:0000313" key="1">
    <source>
        <dbReference type="EMBL" id="GBP01765.1"/>
    </source>
</evidence>
<accession>A0A4C1SIE8</accession>
<proteinExistence type="predicted"/>
<comment type="caution">
    <text evidence="1">The sequence shown here is derived from an EMBL/GenBank/DDBJ whole genome shotgun (WGS) entry which is preliminary data.</text>
</comment>
<organism evidence="1 2">
    <name type="scientific">Eumeta variegata</name>
    <name type="common">Bagworm moth</name>
    <name type="synonym">Eumeta japonica</name>
    <dbReference type="NCBI Taxonomy" id="151549"/>
    <lineage>
        <taxon>Eukaryota</taxon>
        <taxon>Metazoa</taxon>
        <taxon>Ecdysozoa</taxon>
        <taxon>Arthropoda</taxon>
        <taxon>Hexapoda</taxon>
        <taxon>Insecta</taxon>
        <taxon>Pterygota</taxon>
        <taxon>Neoptera</taxon>
        <taxon>Endopterygota</taxon>
        <taxon>Lepidoptera</taxon>
        <taxon>Glossata</taxon>
        <taxon>Ditrysia</taxon>
        <taxon>Tineoidea</taxon>
        <taxon>Psychidae</taxon>
        <taxon>Oiketicinae</taxon>
        <taxon>Eumeta</taxon>
    </lineage>
</organism>
<reference evidence="1 2" key="1">
    <citation type="journal article" date="2019" name="Commun. Biol.">
        <title>The bagworm genome reveals a unique fibroin gene that provides high tensile strength.</title>
        <authorList>
            <person name="Kono N."/>
            <person name="Nakamura H."/>
            <person name="Ohtoshi R."/>
            <person name="Tomita M."/>
            <person name="Numata K."/>
            <person name="Arakawa K."/>
        </authorList>
    </citation>
    <scope>NUCLEOTIDE SEQUENCE [LARGE SCALE GENOMIC DNA]</scope>
</reference>
<evidence type="ECO:0000313" key="2">
    <source>
        <dbReference type="Proteomes" id="UP000299102"/>
    </source>
</evidence>